<dbReference type="PANTHER" id="PTHR31423:SF3">
    <property type="entry name" value="PROLYL-TRNA SYNTHETASE ASSOCIATED DOMAIN-CONTAINING PROTEIN 1-RELATED"/>
    <property type="match status" value="1"/>
</dbReference>
<reference evidence="3 4" key="1">
    <citation type="submission" date="2016-10" db="EMBL/GenBank/DDBJ databases">
        <authorList>
            <person name="de Groot N.N."/>
        </authorList>
    </citation>
    <scope>NUCLEOTIDE SEQUENCE [LARGE SCALE GENOMIC DNA]</scope>
    <source>
        <strain evidence="3 4">CGMCC 1.11030</strain>
    </source>
</reference>
<dbReference type="Proteomes" id="UP000199377">
    <property type="component" value="Unassembled WGS sequence"/>
</dbReference>
<dbReference type="InterPro" id="IPR040285">
    <property type="entry name" value="ProX/PRXD1"/>
</dbReference>
<evidence type="ECO:0000259" key="2">
    <source>
        <dbReference type="Pfam" id="PF04073"/>
    </source>
</evidence>
<dbReference type="InterPro" id="IPR036754">
    <property type="entry name" value="YbaK/aa-tRNA-synt-asso_dom_sf"/>
</dbReference>
<dbReference type="Pfam" id="PF04073">
    <property type="entry name" value="tRNA_edit"/>
    <property type="match status" value="1"/>
</dbReference>
<dbReference type="OrthoDB" id="5145315at2"/>
<evidence type="ECO:0000256" key="1">
    <source>
        <dbReference type="ARBA" id="ARBA00010201"/>
    </source>
</evidence>
<dbReference type="Gene3D" id="3.90.960.10">
    <property type="entry name" value="YbaK/aminoacyl-tRNA synthetase-associated domain"/>
    <property type="match status" value="1"/>
</dbReference>
<dbReference type="SUPFAM" id="SSF55826">
    <property type="entry name" value="YbaK/ProRS associated domain"/>
    <property type="match status" value="1"/>
</dbReference>
<gene>
    <name evidence="3" type="ORF">SAMN05216258_104439</name>
</gene>
<dbReference type="EMBL" id="FOQH01000004">
    <property type="protein sequence ID" value="SFI13368.1"/>
    <property type="molecule type" value="Genomic_DNA"/>
</dbReference>
<dbReference type="InterPro" id="IPR007214">
    <property type="entry name" value="YbaK/aa-tRNA-synth-assoc-dom"/>
</dbReference>
<feature type="domain" description="YbaK/aminoacyl-tRNA synthetase-associated" evidence="2">
    <location>
        <begin position="35"/>
        <end position="160"/>
    </location>
</feature>
<evidence type="ECO:0000313" key="3">
    <source>
        <dbReference type="EMBL" id="SFI13368.1"/>
    </source>
</evidence>
<sequence>MTALPCDAVADPFAAEAALLARLDALGIAYVRHAHPPLRTVEESRELRGTMPGAHCKNLFLKEKKGGFWLAVCEEDRAIRIPDLAKALGARRFSFGSPEDMGRLLGVRPGAVTSLGLINDLGGELRLALDAQMMAAEVLNVHPLHNEATVAVATADLRRFFAATGHDPVDVDFDALEALARASAEG</sequence>
<dbReference type="STRING" id="1114924.SAMN05216258_104439"/>
<evidence type="ECO:0000313" key="4">
    <source>
        <dbReference type="Proteomes" id="UP000199377"/>
    </source>
</evidence>
<proteinExistence type="inferred from homology"/>
<accession>A0A1I3FQ12</accession>
<protein>
    <submittedName>
        <fullName evidence="3">Ala-tRNA(Pro) hydrolase</fullName>
    </submittedName>
</protein>
<name>A0A1I3FQ12_9RHOB</name>
<dbReference type="AlphaFoldDB" id="A0A1I3FQ12"/>
<dbReference type="PANTHER" id="PTHR31423">
    <property type="entry name" value="YBAK DOMAIN-CONTAINING PROTEIN"/>
    <property type="match status" value="1"/>
</dbReference>
<dbReference type="RefSeq" id="WP_092859715.1">
    <property type="nucleotide sequence ID" value="NZ_FOQH01000004.1"/>
</dbReference>
<dbReference type="FunFam" id="3.90.960.10:FF:000005">
    <property type="entry name" value="Putative prolyl-tRNA synthetase"/>
    <property type="match status" value="1"/>
</dbReference>
<organism evidence="3 4">
    <name type="scientific">Albimonas pacifica</name>
    <dbReference type="NCBI Taxonomy" id="1114924"/>
    <lineage>
        <taxon>Bacteria</taxon>
        <taxon>Pseudomonadati</taxon>
        <taxon>Pseudomonadota</taxon>
        <taxon>Alphaproteobacteria</taxon>
        <taxon>Rhodobacterales</taxon>
        <taxon>Paracoccaceae</taxon>
        <taxon>Albimonas</taxon>
    </lineage>
</organism>
<comment type="similarity">
    <text evidence="1">Belongs to the PRORSD1 family.</text>
</comment>
<dbReference type="CDD" id="cd04335">
    <property type="entry name" value="PrdX_deacylase"/>
    <property type="match status" value="1"/>
</dbReference>
<keyword evidence="4" id="KW-1185">Reference proteome</keyword>
<keyword evidence="3" id="KW-0378">Hydrolase</keyword>
<dbReference type="GO" id="GO:0002161">
    <property type="term" value="F:aminoacyl-tRNA deacylase activity"/>
    <property type="evidence" value="ECO:0007669"/>
    <property type="project" value="InterPro"/>
</dbReference>